<comment type="caution">
    <text evidence="7">The sequence shown here is derived from an EMBL/GenBank/DDBJ whole genome shotgun (WGS) entry which is preliminary data.</text>
</comment>
<dbReference type="PANTHER" id="PTHR30086:SF20">
    <property type="entry name" value="ARGININE EXPORTER PROTEIN ARGO-RELATED"/>
    <property type="match status" value="1"/>
</dbReference>
<evidence type="ECO:0000256" key="3">
    <source>
        <dbReference type="ARBA" id="ARBA00022692"/>
    </source>
</evidence>
<evidence type="ECO:0000313" key="7">
    <source>
        <dbReference type="EMBL" id="MEE2565315.1"/>
    </source>
</evidence>
<accession>A0ABU7LVV1</accession>
<evidence type="ECO:0000256" key="2">
    <source>
        <dbReference type="ARBA" id="ARBA00022475"/>
    </source>
</evidence>
<evidence type="ECO:0000256" key="6">
    <source>
        <dbReference type="SAM" id="Phobius"/>
    </source>
</evidence>
<gene>
    <name evidence="7" type="ORF">V0U35_01380</name>
</gene>
<dbReference type="Proteomes" id="UP001310692">
    <property type="component" value="Unassembled WGS sequence"/>
</dbReference>
<proteinExistence type="predicted"/>
<reference evidence="7 8" key="1">
    <citation type="submission" date="2024-01" db="EMBL/GenBank/DDBJ databases">
        <title>Hyphobacterium bacterium isolated from marine sediment.</title>
        <authorList>
            <person name="Zhao S."/>
        </authorList>
    </citation>
    <scope>NUCLEOTIDE SEQUENCE [LARGE SCALE GENOMIC DNA]</scope>
    <source>
        <strain evidence="7 8">Y60-23</strain>
    </source>
</reference>
<comment type="subcellular location">
    <subcellularLocation>
        <location evidence="1">Cell membrane</location>
        <topology evidence="1">Multi-pass membrane protein</topology>
    </subcellularLocation>
</comment>
<dbReference type="PIRSF" id="PIRSF006324">
    <property type="entry name" value="LeuE"/>
    <property type="match status" value="1"/>
</dbReference>
<evidence type="ECO:0000256" key="5">
    <source>
        <dbReference type="ARBA" id="ARBA00023136"/>
    </source>
</evidence>
<keyword evidence="5 6" id="KW-0472">Membrane</keyword>
<feature type="transmembrane region" description="Helical" evidence="6">
    <location>
        <begin position="128"/>
        <end position="146"/>
    </location>
</feature>
<dbReference type="InterPro" id="IPR001123">
    <property type="entry name" value="LeuE-type"/>
</dbReference>
<keyword evidence="4 6" id="KW-1133">Transmembrane helix</keyword>
<protein>
    <submittedName>
        <fullName evidence="7">LysE family translocator</fullName>
    </submittedName>
</protein>
<feature type="transmembrane region" description="Helical" evidence="6">
    <location>
        <begin position="20"/>
        <end position="43"/>
    </location>
</feature>
<feature type="transmembrane region" description="Helical" evidence="6">
    <location>
        <begin position="89"/>
        <end position="107"/>
    </location>
</feature>
<feature type="transmembrane region" description="Helical" evidence="6">
    <location>
        <begin position="55"/>
        <end position="83"/>
    </location>
</feature>
<keyword evidence="8" id="KW-1185">Reference proteome</keyword>
<keyword evidence="2" id="KW-1003">Cell membrane</keyword>
<dbReference type="PANTHER" id="PTHR30086">
    <property type="entry name" value="ARGININE EXPORTER PROTEIN ARGO"/>
    <property type="match status" value="1"/>
</dbReference>
<organism evidence="7 8">
    <name type="scientific">Hyphobacterium marinum</name>
    <dbReference type="NCBI Taxonomy" id="3116574"/>
    <lineage>
        <taxon>Bacteria</taxon>
        <taxon>Pseudomonadati</taxon>
        <taxon>Pseudomonadota</taxon>
        <taxon>Alphaproteobacteria</taxon>
        <taxon>Maricaulales</taxon>
        <taxon>Maricaulaceae</taxon>
        <taxon>Hyphobacterium</taxon>
    </lineage>
</organism>
<dbReference type="RefSeq" id="WP_330194853.1">
    <property type="nucleotide sequence ID" value="NZ_JAZDRO010000001.1"/>
</dbReference>
<name>A0ABU7LVV1_9PROT</name>
<evidence type="ECO:0000313" key="8">
    <source>
        <dbReference type="Proteomes" id="UP001310692"/>
    </source>
</evidence>
<evidence type="ECO:0000256" key="1">
    <source>
        <dbReference type="ARBA" id="ARBA00004651"/>
    </source>
</evidence>
<feature type="transmembrane region" description="Helical" evidence="6">
    <location>
        <begin position="158"/>
        <end position="183"/>
    </location>
</feature>
<dbReference type="EMBL" id="JAZDRO010000001">
    <property type="protein sequence ID" value="MEE2565315.1"/>
    <property type="molecule type" value="Genomic_DNA"/>
</dbReference>
<sequence>MAGAADGETFGGTRMIDLSLLPLFLAGGIALALAPGPDMAFTLATAASQGRRAGLVAAAGICTGAAFWVAATAMGLAALLATFEHALTAIRWIGGAYLLFLAVQAIRHMDDVPEANPAQRLSSAFRRGMLTNLLNPKIGLFFMAFLPQFTNPEIGPVWLQIVILGTLFFAIGTTVLVVVALAAGSARAVLVRSRFWRRALNGLAATAFAALGLRLLFMRNAV</sequence>
<dbReference type="Pfam" id="PF01810">
    <property type="entry name" value="LysE"/>
    <property type="match status" value="1"/>
</dbReference>
<keyword evidence="3 6" id="KW-0812">Transmembrane</keyword>
<feature type="transmembrane region" description="Helical" evidence="6">
    <location>
        <begin position="195"/>
        <end position="217"/>
    </location>
</feature>
<evidence type="ECO:0000256" key="4">
    <source>
        <dbReference type="ARBA" id="ARBA00022989"/>
    </source>
</evidence>